<feature type="transmembrane region" description="Helical" evidence="12">
    <location>
        <begin position="76"/>
        <end position="95"/>
    </location>
</feature>
<keyword evidence="11" id="KW-0676">Redox-active center</keyword>
<evidence type="ECO:0000256" key="3">
    <source>
        <dbReference type="ARBA" id="ARBA00022448"/>
    </source>
</evidence>
<reference evidence="13 14" key="1">
    <citation type="journal article" date="2019" name="Int. J. Syst. Evol. Microbiol.">
        <title>The Global Catalogue of Microorganisms (GCM) 10K type strain sequencing project: providing services to taxonomists for standard genome sequencing and annotation.</title>
        <authorList>
            <consortium name="The Broad Institute Genomics Platform"/>
            <consortium name="The Broad Institute Genome Sequencing Center for Infectious Disease"/>
            <person name="Wu L."/>
            <person name="Ma J."/>
        </authorList>
    </citation>
    <scope>NUCLEOTIDE SEQUENCE [LARGE SCALE GENOMIC DNA]</scope>
    <source>
        <strain evidence="13 14">CGMCC 1.12237</strain>
    </source>
</reference>
<evidence type="ECO:0000313" key="14">
    <source>
        <dbReference type="Proteomes" id="UP001596201"/>
    </source>
</evidence>
<dbReference type="EMBL" id="JBHSKX010000001">
    <property type="protein sequence ID" value="MFC5365925.1"/>
    <property type="molecule type" value="Genomic_DNA"/>
</dbReference>
<keyword evidence="8 12" id="KW-0472">Membrane</keyword>
<evidence type="ECO:0000256" key="2">
    <source>
        <dbReference type="ARBA" id="ARBA00007602"/>
    </source>
</evidence>
<gene>
    <name evidence="13" type="ORF">ACFPJ5_03180</name>
</gene>
<evidence type="ECO:0000256" key="8">
    <source>
        <dbReference type="ARBA" id="ARBA00023136"/>
    </source>
</evidence>
<keyword evidence="3" id="KW-0813">Transport</keyword>
<dbReference type="InterPro" id="IPR023380">
    <property type="entry name" value="DsbB-like_sf"/>
</dbReference>
<dbReference type="Pfam" id="PF02600">
    <property type="entry name" value="DsbB"/>
    <property type="match status" value="1"/>
</dbReference>
<comment type="caution">
    <text evidence="13">The sequence shown here is derived from an EMBL/GenBank/DDBJ whole genome shotgun (WGS) entry which is preliminary data.</text>
</comment>
<dbReference type="AlphaFoldDB" id="A0ABD5R7G0"/>
<dbReference type="PIRSF" id="PIRSF036659">
    <property type="entry name" value="BdbC"/>
    <property type="match status" value="1"/>
</dbReference>
<keyword evidence="6 12" id="KW-1133">Transmembrane helix</keyword>
<sequence>MSTTHGRLGVLGRSVPVRTLLALTTLVATVATAGSLYFSLGLGLVPCELCWYQRILMYPLVVILGVASLDERATVYRTALPLSLFGLVVAGYHTILQISPSVGGTCSVGGGCTSIQYTLLGGLLTIPRLSLVAFTLISVGLVALLVGDR</sequence>
<dbReference type="Gene3D" id="1.20.1550.10">
    <property type="entry name" value="DsbB-like"/>
    <property type="match status" value="1"/>
</dbReference>
<dbReference type="InterPro" id="IPR012187">
    <property type="entry name" value="Disulphide_bond_form_BdbC"/>
</dbReference>
<dbReference type="Proteomes" id="UP001596201">
    <property type="component" value="Unassembled WGS sequence"/>
</dbReference>
<evidence type="ECO:0000256" key="9">
    <source>
        <dbReference type="ARBA" id="ARBA00023157"/>
    </source>
</evidence>
<dbReference type="RefSeq" id="WP_227228739.1">
    <property type="nucleotide sequence ID" value="NZ_JAJCVJ010000001.1"/>
</dbReference>
<protein>
    <submittedName>
        <fullName evidence="13">Disulfide bond formation protein B</fullName>
    </submittedName>
</protein>
<organism evidence="13 14">
    <name type="scientific">Salinirubrum litoreum</name>
    <dbReference type="NCBI Taxonomy" id="1126234"/>
    <lineage>
        <taxon>Archaea</taxon>
        <taxon>Methanobacteriati</taxon>
        <taxon>Methanobacteriota</taxon>
        <taxon>Stenosarchaea group</taxon>
        <taxon>Halobacteria</taxon>
        <taxon>Halobacteriales</taxon>
        <taxon>Haloferacaceae</taxon>
        <taxon>Salinirubrum</taxon>
    </lineage>
</organism>
<keyword evidence="4 12" id="KW-0812">Transmembrane</keyword>
<evidence type="ECO:0000256" key="5">
    <source>
        <dbReference type="ARBA" id="ARBA00022982"/>
    </source>
</evidence>
<evidence type="ECO:0000256" key="4">
    <source>
        <dbReference type="ARBA" id="ARBA00022692"/>
    </source>
</evidence>
<keyword evidence="7" id="KW-0560">Oxidoreductase</keyword>
<dbReference type="GO" id="GO:0016020">
    <property type="term" value="C:membrane"/>
    <property type="evidence" value="ECO:0007669"/>
    <property type="project" value="UniProtKB-SubCell"/>
</dbReference>
<dbReference type="PANTHER" id="PTHR43469:SF1">
    <property type="entry name" value="SPBETA PROPHAGE-DERIVED DISULFIDE BOND FORMATION PROTEIN B"/>
    <property type="match status" value="1"/>
</dbReference>
<feature type="transmembrane region" description="Helical" evidence="12">
    <location>
        <begin position="20"/>
        <end position="45"/>
    </location>
</feature>
<accession>A0ABD5R7G0</accession>
<comment type="subcellular location">
    <subcellularLocation>
        <location evidence="1">Membrane</location>
        <topology evidence="1">Multi-pass membrane protein</topology>
    </subcellularLocation>
</comment>
<comment type="similarity">
    <text evidence="2">Belongs to the DsbB family. BdbC subfamily.</text>
</comment>
<keyword evidence="5" id="KW-0249">Electron transport</keyword>
<evidence type="ECO:0000256" key="10">
    <source>
        <dbReference type="ARBA" id="ARBA00023186"/>
    </source>
</evidence>
<dbReference type="GO" id="GO:0016491">
    <property type="term" value="F:oxidoreductase activity"/>
    <property type="evidence" value="ECO:0007669"/>
    <property type="project" value="UniProtKB-KW"/>
</dbReference>
<dbReference type="InterPro" id="IPR003752">
    <property type="entry name" value="DiS_bond_form_DsbB/BdbC"/>
</dbReference>
<keyword evidence="9" id="KW-1015">Disulfide bond</keyword>
<name>A0ABD5R7G0_9EURY</name>
<proteinExistence type="inferred from homology"/>
<evidence type="ECO:0000256" key="12">
    <source>
        <dbReference type="SAM" id="Phobius"/>
    </source>
</evidence>
<dbReference type="SUPFAM" id="SSF158442">
    <property type="entry name" value="DsbB-like"/>
    <property type="match status" value="1"/>
</dbReference>
<keyword evidence="10" id="KW-0143">Chaperone</keyword>
<evidence type="ECO:0000256" key="7">
    <source>
        <dbReference type="ARBA" id="ARBA00023002"/>
    </source>
</evidence>
<feature type="transmembrane region" description="Helical" evidence="12">
    <location>
        <begin position="129"/>
        <end position="147"/>
    </location>
</feature>
<keyword evidence="14" id="KW-1185">Reference proteome</keyword>
<evidence type="ECO:0000313" key="13">
    <source>
        <dbReference type="EMBL" id="MFC5365925.1"/>
    </source>
</evidence>
<dbReference type="PANTHER" id="PTHR43469">
    <property type="entry name" value="DISULFIDE FORMATION PROTEIN-RELATED"/>
    <property type="match status" value="1"/>
</dbReference>
<evidence type="ECO:0000256" key="6">
    <source>
        <dbReference type="ARBA" id="ARBA00022989"/>
    </source>
</evidence>
<feature type="transmembrane region" description="Helical" evidence="12">
    <location>
        <begin position="51"/>
        <end position="69"/>
    </location>
</feature>
<evidence type="ECO:0000256" key="11">
    <source>
        <dbReference type="ARBA" id="ARBA00023284"/>
    </source>
</evidence>
<evidence type="ECO:0000256" key="1">
    <source>
        <dbReference type="ARBA" id="ARBA00004141"/>
    </source>
</evidence>